<feature type="transmembrane region" description="Helical" evidence="1">
    <location>
        <begin position="103"/>
        <end position="121"/>
    </location>
</feature>
<evidence type="ECO:0000313" key="4">
    <source>
        <dbReference type="Proteomes" id="UP001216390"/>
    </source>
</evidence>
<keyword evidence="4" id="KW-1185">Reference proteome</keyword>
<feature type="signal peptide" evidence="2">
    <location>
        <begin position="1"/>
        <end position="18"/>
    </location>
</feature>
<dbReference type="AlphaFoldDB" id="A0AAE9Y7C0"/>
<accession>A0AAE9Y7C0</accession>
<evidence type="ECO:0000256" key="1">
    <source>
        <dbReference type="SAM" id="Phobius"/>
    </source>
</evidence>
<dbReference type="PANTHER" id="PTHR40761:SF1">
    <property type="entry name" value="CONSERVED INTEGRAL MEMBRANE ALANINE VALINE AND LEUCINE RICH PROTEIN-RELATED"/>
    <property type="match status" value="1"/>
</dbReference>
<feature type="chain" id="PRO_5041952797" evidence="2">
    <location>
        <begin position="19"/>
        <end position="292"/>
    </location>
</feature>
<keyword evidence="1" id="KW-1133">Transmembrane helix</keyword>
<organism evidence="3 4">
    <name type="scientific">Iamia majanohamensis</name>
    <dbReference type="NCBI Taxonomy" id="467976"/>
    <lineage>
        <taxon>Bacteria</taxon>
        <taxon>Bacillati</taxon>
        <taxon>Actinomycetota</taxon>
        <taxon>Acidimicrobiia</taxon>
        <taxon>Acidimicrobiales</taxon>
        <taxon>Iamiaceae</taxon>
        <taxon>Iamia</taxon>
    </lineage>
</organism>
<name>A0AAE9Y7C0_9ACTN</name>
<dbReference type="KEGG" id="ima:PO878_04890"/>
<sequence length="292" mass="29757">MALTVSLALLAALLFAVAAVLQQQGTSGVDDDDALGAGMLASLARRPVWVLGMACDVAGFGVQAWALATGSLLLVQPLLVTTLLFALPLGARATRRALTTDEWGWSGVLVASLFAFVLLGQPTAGVDRTPFTSWIPILVLSTPVVALCVLSAGSLPHGTRRSLSLAIAAGLLLGLSAPLTKGAIDGFADGIGAGLLTWELWGMALTAALGTFWQQSSYQAGDVQTSLPTVSVLKPVVAMVLGLTTYQEVLQIDGPADGLLVAALVGMVAATVQLGRLAAPALEDPTTPAPAP</sequence>
<proteinExistence type="predicted"/>
<feature type="transmembrane region" description="Helical" evidence="1">
    <location>
        <begin position="162"/>
        <end position="179"/>
    </location>
</feature>
<dbReference type="NCBIfam" id="NF038012">
    <property type="entry name" value="DMT_1"/>
    <property type="match status" value="1"/>
</dbReference>
<dbReference type="PANTHER" id="PTHR40761">
    <property type="entry name" value="CONSERVED INTEGRAL MEMBRANE ALANINE VALINE AND LEUCINE RICH PROTEIN-RELATED"/>
    <property type="match status" value="1"/>
</dbReference>
<keyword evidence="1" id="KW-0812">Transmembrane</keyword>
<feature type="transmembrane region" description="Helical" evidence="1">
    <location>
        <begin position="65"/>
        <end position="91"/>
    </location>
</feature>
<evidence type="ECO:0000313" key="3">
    <source>
        <dbReference type="EMBL" id="WCO68059.1"/>
    </source>
</evidence>
<reference evidence="3" key="1">
    <citation type="submission" date="2023-01" db="EMBL/GenBank/DDBJ databases">
        <title>The diversity of Class Acidimicrobiia in South China Sea sediment environments and the proposal of Iamia marina sp. nov., a novel species of the genus Iamia.</title>
        <authorList>
            <person name="He Y."/>
            <person name="Tian X."/>
        </authorList>
    </citation>
    <scope>NUCLEOTIDE SEQUENCE</scope>
    <source>
        <strain evidence="3">DSM 19957</strain>
    </source>
</reference>
<feature type="transmembrane region" description="Helical" evidence="1">
    <location>
        <begin position="191"/>
        <end position="213"/>
    </location>
</feature>
<keyword evidence="2" id="KW-0732">Signal</keyword>
<dbReference type="EMBL" id="CP116942">
    <property type="protein sequence ID" value="WCO68059.1"/>
    <property type="molecule type" value="Genomic_DNA"/>
</dbReference>
<keyword evidence="1" id="KW-0472">Membrane</keyword>
<gene>
    <name evidence="3" type="ORF">PO878_04890</name>
</gene>
<dbReference type="RefSeq" id="WP_272737576.1">
    <property type="nucleotide sequence ID" value="NZ_CP116942.1"/>
</dbReference>
<evidence type="ECO:0000256" key="2">
    <source>
        <dbReference type="SAM" id="SignalP"/>
    </source>
</evidence>
<feature type="transmembrane region" description="Helical" evidence="1">
    <location>
        <begin position="133"/>
        <end position="155"/>
    </location>
</feature>
<dbReference type="Proteomes" id="UP001216390">
    <property type="component" value="Chromosome"/>
</dbReference>
<protein>
    <submittedName>
        <fullName evidence="3">DMT family transporter</fullName>
    </submittedName>
</protein>